<sequence>MALATAMPKGIFGNTQEIYAEVASYPVVPPEKIRQYWNVYTTTFRRLVDPSAFRLENFWWHVWGSDRRNLSGPALARLFKEFSEGPTFVPVTGPSHSDGGLLMLGLGRRNVDGTHAETTQQRGYGSGQESAQSSQSAPLDNKKAPTPSSSRPPPPHPILKKSRGPSASGPRPTARFASPPASADESSDGDVQSTGAIVSSLDMPPPPLPLSASRNEAVTPAAAAVPATEMAPPPLPSAKVKKTPAPLVVVQGAEKQTPPPVSPSRERAAAPTTRKVVATTAASKRRPVVMRRPSSHSTTGSDSSPRVAGFVNHSAKQPENKRQVPATEQLLGHGAPSTQPSEPGMTAKAAGKRPAKATTSKRPSSQSAPMQREGKVDGVETVQRPQTTGPQRRSTWDVREVGPMRGVTGAHGGAIQEPPPIHPPVAGFVADSAIEDGAPPMARSRSNNEARYRHREPGLALLPSQATSSVAMITATARGRFDSETVTPKPSILEPMDIPDSSKADTQPSSSVLLDLQFKPTPPNPAPPIPFGRTRSELTLLLEREKARKGGGA</sequence>
<gene>
    <name evidence="2" type="ORF">N656DRAFT_700086</name>
</gene>
<evidence type="ECO:0000256" key="1">
    <source>
        <dbReference type="SAM" id="MobiDB-lite"/>
    </source>
</evidence>
<dbReference type="EMBL" id="MU853332">
    <property type="protein sequence ID" value="KAK4117006.1"/>
    <property type="molecule type" value="Genomic_DNA"/>
</dbReference>
<accession>A0AAN6YWU1</accession>
<feature type="region of interest" description="Disordered" evidence="1">
    <location>
        <begin position="117"/>
        <end position="240"/>
    </location>
</feature>
<evidence type="ECO:0000313" key="2">
    <source>
        <dbReference type="EMBL" id="KAK4117006.1"/>
    </source>
</evidence>
<organism evidence="2 3">
    <name type="scientific">Canariomyces notabilis</name>
    <dbReference type="NCBI Taxonomy" id="2074819"/>
    <lineage>
        <taxon>Eukaryota</taxon>
        <taxon>Fungi</taxon>
        <taxon>Dikarya</taxon>
        <taxon>Ascomycota</taxon>
        <taxon>Pezizomycotina</taxon>
        <taxon>Sordariomycetes</taxon>
        <taxon>Sordariomycetidae</taxon>
        <taxon>Sordariales</taxon>
        <taxon>Chaetomiaceae</taxon>
        <taxon>Canariomyces</taxon>
    </lineage>
</organism>
<name>A0AAN6YWU1_9PEZI</name>
<feature type="compositionally biased region" description="Polar residues" evidence="1">
    <location>
        <begin position="383"/>
        <end position="393"/>
    </location>
</feature>
<evidence type="ECO:0008006" key="4">
    <source>
        <dbReference type="Google" id="ProtNLM"/>
    </source>
</evidence>
<dbReference type="RefSeq" id="XP_064674576.1">
    <property type="nucleotide sequence ID" value="XM_064810838.1"/>
</dbReference>
<feature type="compositionally biased region" description="Pro residues" evidence="1">
    <location>
        <begin position="520"/>
        <end position="530"/>
    </location>
</feature>
<reference evidence="2" key="1">
    <citation type="journal article" date="2023" name="Mol. Phylogenet. Evol.">
        <title>Genome-scale phylogeny and comparative genomics of the fungal order Sordariales.</title>
        <authorList>
            <person name="Hensen N."/>
            <person name="Bonometti L."/>
            <person name="Westerberg I."/>
            <person name="Brannstrom I.O."/>
            <person name="Guillou S."/>
            <person name="Cros-Aarteil S."/>
            <person name="Calhoun S."/>
            <person name="Haridas S."/>
            <person name="Kuo A."/>
            <person name="Mondo S."/>
            <person name="Pangilinan J."/>
            <person name="Riley R."/>
            <person name="LaButti K."/>
            <person name="Andreopoulos B."/>
            <person name="Lipzen A."/>
            <person name="Chen C."/>
            <person name="Yan M."/>
            <person name="Daum C."/>
            <person name="Ng V."/>
            <person name="Clum A."/>
            <person name="Steindorff A."/>
            <person name="Ohm R.A."/>
            <person name="Martin F."/>
            <person name="Silar P."/>
            <person name="Natvig D.O."/>
            <person name="Lalanne C."/>
            <person name="Gautier V."/>
            <person name="Ament-Velasquez S.L."/>
            <person name="Kruys A."/>
            <person name="Hutchinson M.I."/>
            <person name="Powell A.J."/>
            <person name="Barry K."/>
            <person name="Miller A.N."/>
            <person name="Grigoriev I.V."/>
            <person name="Debuchy R."/>
            <person name="Gladieux P."/>
            <person name="Hiltunen Thoren M."/>
            <person name="Johannesson H."/>
        </authorList>
    </citation>
    <scope>NUCLEOTIDE SEQUENCE</scope>
    <source>
        <strain evidence="2">CBS 508.74</strain>
    </source>
</reference>
<reference evidence="2" key="2">
    <citation type="submission" date="2023-05" db="EMBL/GenBank/DDBJ databases">
        <authorList>
            <consortium name="Lawrence Berkeley National Laboratory"/>
            <person name="Steindorff A."/>
            <person name="Hensen N."/>
            <person name="Bonometti L."/>
            <person name="Westerberg I."/>
            <person name="Brannstrom I.O."/>
            <person name="Guillou S."/>
            <person name="Cros-Aarteil S."/>
            <person name="Calhoun S."/>
            <person name="Haridas S."/>
            <person name="Kuo A."/>
            <person name="Mondo S."/>
            <person name="Pangilinan J."/>
            <person name="Riley R."/>
            <person name="Labutti K."/>
            <person name="Andreopoulos B."/>
            <person name="Lipzen A."/>
            <person name="Chen C."/>
            <person name="Yanf M."/>
            <person name="Daum C."/>
            <person name="Ng V."/>
            <person name="Clum A."/>
            <person name="Ohm R."/>
            <person name="Martin F."/>
            <person name="Silar P."/>
            <person name="Natvig D."/>
            <person name="Lalanne C."/>
            <person name="Gautier V."/>
            <person name="Ament-Velasquez S.L."/>
            <person name="Kruys A."/>
            <person name="Hutchinson M.I."/>
            <person name="Powell A.J."/>
            <person name="Barry K."/>
            <person name="Miller A.N."/>
            <person name="Grigoriev I.V."/>
            <person name="Debuchy R."/>
            <person name="Gladieux P."/>
            <person name="Thoren M.H."/>
            <person name="Johannesson H."/>
        </authorList>
    </citation>
    <scope>NUCLEOTIDE SEQUENCE</scope>
    <source>
        <strain evidence="2">CBS 508.74</strain>
    </source>
</reference>
<feature type="compositionally biased region" description="Polar residues" evidence="1">
    <location>
        <begin position="357"/>
        <end position="369"/>
    </location>
</feature>
<dbReference type="AlphaFoldDB" id="A0AAN6YWU1"/>
<feature type="compositionally biased region" description="Low complexity" evidence="1">
    <location>
        <begin position="216"/>
        <end position="230"/>
    </location>
</feature>
<keyword evidence="3" id="KW-1185">Reference proteome</keyword>
<protein>
    <recommendedName>
        <fullName evidence="4">Nitrogen regulatory protein areA GATA-like domain-containing protein</fullName>
    </recommendedName>
</protein>
<feature type="region of interest" description="Disordered" evidence="1">
    <location>
        <begin position="252"/>
        <end position="427"/>
    </location>
</feature>
<dbReference type="Proteomes" id="UP001302812">
    <property type="component" value="Unassembled WGS sequence"/>
</dbReference>
<evidence type="ECO:0000313" key="3">
    <source>
        <dbReference type="Proteomes" id="UP001302812"/>
    </source>
</evidence>
<comment type="caution">
    <text evidence="2">The sequence shown here is derived from an EMBL/GenBank/DDBJ whole genome shotgun (WGS) entry which is preliminary data.</text>
</comment>
<feature type="region of interest" description="Disordered" evidence="1">
    <location>
        <begin position="481"/>
        <end position="537"/>
    </location>
</feature>
<dbReference type="GeneID" id="89934963"/>
<proteinExistence type="predicted"/>
<feature type="compositionally biased region" description="Low complexity" evidence="1">
    <location>
        <begin position="295"/>
        <end position="304"/>
    </location>
</feature>
<feature type="compositionally biased region" description="Low complexity" evidence="1">
    <location>
        <begin position="127"/>
        <end position="137"/>
    </location>
</feature>